<dbReference type="PANTHER" id="PTHR41533:SF1">
    <property type="entry name" value="L,D-TRANSPEPTIDASE YCBB-RELATED"/>
    <property type="match status" value="1"/>
</dbReference>
<dbReference type="Proteomes" id="UP000177982">
    <property type="component" value="Unassembled WGS sequence"/>
</dbReference>
<dbReference type="InterPro" id="IPR036365">
    <property type="entry name" value="PGBD-like_sf"/>
</dbReference>
<sequence length="436" mass="46461">MGARAEELHVDSGGNFFIVSSPVTSTNNNFITVSVWGTKWNLFIDRWARVMGADEKDLNYAEIKAGHLVTFEGKYSTQYKYLDVKTLKDESVGTPVINPTWPKLLQAPSSVAVVQAVQPAENISVQSAAEPQVVGVSIEKTETAKSPGLLTKYLKIFMWDDEVAYLQKFLIERNYLAAGSATGYFGALTEAAVRSFQKSNGLEPVGAVGPQTREIINNPSQKIIDSSAASSVEPPPSPASSDSAVSEESPSESSFSSGNGFTRYLKPSMSGSEVTRLQEFLVGQGFLSEDSVTGYFGNTTLGALRMFQEEYGIEPTGTLGPVTRAKMNGLLEGGAVSASSPPASESTAPAPGDTGRADEEKSGLTLFLMQGYIGGEVKLLQEFLIAHGYLAQGNATGIFGLLTESAVKEFQLDNGISPVGTVGPQTRAVIHTLLTQ</sequence>
<evidence type="ECO:0000313" key="4">
    <source>
        <dbReference type="Proteomes" id="UP000177982"/>
    </source>
</evidence>
<feature type="domain" description="Peptidoglycan binding-like" evidence="2">
    <location>
        <begin position="161"/>
        <end position="215"/>
    </location>
</feature>
<reference evidence="3 4" key="1">
    <citation type="journal article" date="2016" name="Nat. Commun.">
        <title>Thousands of microbial genomes shed light on interconnected biogeochemical processes in an aquifer system.</title>
        <authorList>
            <person name="Anantharaman K."/>
            <person name="Brown C.T."/>
            <person name="Hug L.A."/>
            <person name="Sharon I."/>
            <person name="Castelle C.J."/>
            <person name="Probst A.J."/>
            <person name="Thomas B.C."/>
            <person name="Singh A."/>
            <person name="Wilkins M.J."/>
            <person name="Karaoz U."/>
            <person name="Brodie E.L."/>
            <person name="Williams K.H."/>
            <person name="Hubbard S.S."/>
            <person name="Banfield J.F."/>
        </authorList>
    </citation>
    <scope>NUCLEOTIDE SEQUENCE [LARGE SCALE GENOMIC DNA]</scope>
</reference>
<proteinExistence type="predicted"/>
<dbReference type="Pfam" id="PF01471">
    <property type="entry name" value="PG_binding_1"/>
    <property type="match status" value="3"/>
</dbReference>
<organism evidence="3 4">
    <name type="scientific">Candidatus Sungbacteria bacterium RIFCSPLOWO2_01_FULL_47_10</name>
    <dbReference type="NCBI Taxonomy" id="1802276"/>
    <lineage>
        <taxon>Bacteria</taxon>
        <taxon>Candidatus Sungiibacteriota</taxon>
    </lineage>
</organism>
<accession>A0A1G2KYF1</accession>
<comment type="caution">
    <text evidence="3">The sequence shown here is derived from an EMBL/GenBank/DDBJ whole genome shotgun (WGS) entry which is preliminary data.</text>
</comment>
<feature type="domain" description="Peptidoglycan binding-like" evidence="2">
    <location>
        <begin position="374"/>
        <end position="429"/>
    </location>
</feature>
<evidence type="ECO:0000256" key="1">
    <source>
        <dbReference type="SAM" id="MobiDB-lite"/>
    </source>
</evidence>
<dbReference type="SUPFAM" id="SSF47090">
    <property type="entry name" value="PGBD-like"/>
    <property type="match status" value="3"/>
</dbReference>
<name>A0A1G2KYF1_9BACT</name>
<feature type="region of interest" description="Disordered" evidence="1">
    <location>
        <begin position="226"/>
        <end position="260"/>
    </location>
</feature>
<feature type="compositionally biased region" description="Low complexity" evidence="1">
    <location>
        <begin position="239"/>
        <end position="257"/>
    </location>
</feature>
<dbReference type="EMBL" id="MHQO01000079">
    <property type="protein sequence ID" value="OHA04433.1"/>
    <property type="molecule type" value="Genomic_DNA"/>
</dbReference>
<dbReference type="InterPro" id="IPR052905">
    <property type="entry name" value="LD-transpeptidase_YkuD-like"/>
</dbReference>
<dbReference type="PANTHER" id="PTHR41533">
    <property type="entry name" value="L,D-TRANSPEPTIDASE HI_1667-RELATED"/>
    <property type="match status" value="1"/>
</dbReference>
<feature type="domain" description="Peptidoglycan binding-like" evidence="2">
    <location>
        <begin position="270"/>
        <end position="327"/>
    </location>
</feature>
<dbReference type="AlphaFoldDB" id="A0A1G2KYF1"/>
<evidence type="ECO:0000259" key="2">
    <source>
        <dbReference type="Pfam" id="PF01471"/>
    </source>
</evidence>
<evidence type="ECO:0000313" key="3">
    <source>
        <dbReference type="EMBL" id="OHA04433.1"/>
    </source>
</evidence>
<dbReference type="Gene3D" id="1.10.101.10">
    <property type="entry name" value="PGBD-like superfamily/PGBD"/>
    <property type="match status" value="3"/>
</dbReference>
<feature type="compositionally biased region" description="Low complexity" evidence="1">
    <location>
        <begin position="335"/>
        <end position="351"/>
    </location>
</feature>
<gene>
    <name evidence="3" type="ORF">A2934_00345</name>
</gene>
<protein>
    <recommendedName>
        <fullName evidence="2">Peptidoglycan binding-like domain-containing protein</fullName>
    </recommendedName>
</protein>
<dbReference type="InterPro" id="IPR002477">
    <property type="entry name" value="Peptidoglycan-bd-like"/>
</dbReference>
<dbReference type="InterPro" id="IPR036366">
    <property type="entry name" value="PGBDSf"/>
</dbReference>
<feature type="region of interest" description="Disordered" evidence="1">
    <location>
        <begin position="333"/>
        <end position="359"/>
    </location>
</feature>